<organism evidence="1 2">
    <name type="scientific">Gossypium schwendimanii</name>
    <name type="common">Cotton</name>
    <dbReference type="NCBI Taxonomy" id="34291"/>
    <lineage>
        <taxon>Eukaryota</taxon>
        <taxon>Viridiplantae</taxon>
        <taxon>Streptophyta</taxon>
        <taxon>Embryophyta</taxon>
        <taxon>Tracheophyta</taxon>
        <taxon>Spermatophyta</taxon>
        <taxon>Magnoliopsida</taxon>
        <taxon>eudicotyledons</taxon>
        <taxon>Gunneridae</taxon>
        <taxon>Pentapetalae</taxon>
        <taxon>rosids</taxon>
        <taxon>malvids</taxon>
        <taxon>Malvales</taxon>
        <taxon>Malvaceae</taxon>
        <taxon>Malvoideae</taxon>
        <taxon>Gossypium</taxon>
    </lineage>
</organism>
<dbReference type="Proteomes" id="UP000593576">
    <property type="component" value="Unassembled WGS sequence"/>
</dbReference>
<gene>
    <name evidence="1" type="ORF">Goshw_028156</name>
</gene>
<keyword evidence="2" id="KW-1185">Reference proteome</keyword>
<proteinExistence type="predicted"/>
<dbReference type="OrthoDB" id="10420929at2759"/>
<evidence type="ECO:0000313" key="2">
    <source>
        <dbReference type="Proteomes" id="UP000593576"/>
    </source>
</evidence>
<dbReference type="EMBL" id="JABFAF010000007">
    <property type="protein sequence ID" value="MBA0861476.1"/>
    <property type="molecule type" value="Genomic_DNA"/>
</dbReference>
<sequence>MRNIEAEKLQEILEELTVLGSKWTMSNHGTHTYRRDYLTLVAKSAEIPDKAKPMEPVAKPDMTTSTFRTQLPHLDLRDELSKLMGIMQYMQWEQ</sequence>
<accession>A0A7J9LSD2</accession>
<evidence type="ECO:0000313" key="1">
    <source>
        <dbReference type="EMBL" id="MBA0861476.1"/>
    </source>
</evidence>
<reference evidence="1 2" key="1">
    <citation type="journal article" date="2019" name="Genome Biol. Evol.">
        <title>Insights into the evolution of the New World diploid cottons (Gossypium, subgenus Houzingenia) based on genome sequencing.</title>
        <authorList>
            <person name="Grover C.E."/>
            <person name="Arick M.A. 2nd"/>
            <person name="Thrash A."/>
            <person name="Conover J.L."/>
            <person name="Sanders W.S."/>
            <person name="Peterson D.G."/>
            <person name="Frelichowski J.E."/>
            <person name="Scheffler J.A."/>
            <person name="Scheffler B.E."/>
            <person name="Wendel J.F."/>
        </authorList>
    </citation>
    <scope>NUCLEOTIDE SEQUENCE [LARGE SCALE GENOMIC DNA]</scope>
    <source>
        <strain evidence="1">1</strain>
        <tissue evidence="1">Leaf</tissue>
    </source>
</reference>
<feature type="non-terminal residue" evidence="1">
    <location>
        <position position="1"/>
    </location>
</feature>
<comment type="caution">
    <text evidence="1">The sequence shown here is derived from an EMBL/GenBank/DDBJ whole genome shotgun (WGS) entry which is preliminary data.</text>
</comment>
<protein>
    <submittedName>
        <fullName evidence="1">Uncharacterized protein</fullName>
    </submittedName>
</protein>
<dbReference type="AlphaFoldDB" id="A0A7J9LSD2"/>
<name>A0A7J9LSD2_GOSSC</name>